<reference evidence="9" key="2">
    <citation type="submission" date="2020-09" db="EMBL/GenBank/DDBJ databases">
        <authorList>
            <person name="Sun Q."/>
            <person name="Zhou Y."/>
        </authorList>
    </citation>
    <scope>NUCLEOTIDE SEQUENCE</scope>
    <source>
        <strain evidence="9">CGMCC 1.15448</strain>
    </source>
</reference>
<evidence type="ECO:0000256" key="3">
    <source>
        <dbReference type="ARBA" id="ARBA00022452"/>
    </source>
</evidence>
<keyword evidence="5 7" id="KW-0472">Membrane</keyword>
<dbReference type="AlphaFoldDB" id="A0A8J2XQ41"/>
<dbReference type="Gene3D" id="2.170.130.10">
    <property type="entry name" value="TonB-dependent receptor, plug domain"/>
    <property type="match status" value="1"/>
</dbReference>
<dbReference type="InterPro" id="IPR037066">
    <property type="entry name" value="Plug_dom_sf"/>
</dbReference>
<sequence>MLFALSAGAQNTLHIKGRVLNKNGQPVPNATVQVKGAKEAVTTDESGNFDISAPSNGTLVITSVGYTAVNIRVGGRTSVDVALEVSSNSLDQVIVVGYGTQKKRDITGSVASVTSTTLKEVPSPNLIDQLKGRTAGVDIVSNSTAPGASGQIRIRGNRTLVGASTTAASQSDVLDGPLLVVDGIPYGGSINDIDPNDITGVEVLKDASATAIFGSRGAGGVILISTRRGRVGKAVLSYDGYYGISDAMGKYKVYNGQQYAQFKADAATYNRTAPGTTSYPLTAAEQSALAAGVSTDWQKLIYQQGFTTNHQIGVSGGTEGTQYSLSGGYYNTTGIVPYQKFERYAIRTTIDHQVSSRIKIGLNSINSLEYTNNPAGDVSGGLVRLTPLASPYNTDGTVNLNPAVGSIDAAIVSPLTLKTRHDAILSRDRRITTFNSLYGEVKIIEGLRYRLNVGLSFRQDNYNSYNGPNVWTNQATVQSSSNAAVRNGEAYNYNIQNLLYYDKVIADKHKIGLTGLFEVTKDHGEQSAFTVTGVPADYILNSNLGLATGTIVADANNTYFTESGLVSYMGRANYGYDNRYLLTATVRVDGSSTLSPGHQYFTYPAVAAGWNISNESFMKGVGFISNLKLRGGWGISGNRNVSPYATLGLLSASTYNFGTSTQGQQPAYLVTSLANQSLNWQSTSQTDVGIDFGVLGNRLSGSVDVYDQQTKNILLTVNLPASNGAGSTLENLGKTSGKGIEINLSSINVQTRDGFTWSTDVNFYFNREKIVQLTTPQQQFDKGNGWFVGQPLTVIYDVKKIGIWQTSDSAKGLIAQQTSPVQYPGQIRVQDLDGNGKIDANDRQILGNFQPKWEGGITNRFSYKGFDLSVVIFARMGMKVLVPYLTADGGNQGFAFFNQGRVNQIKTNYWTRNNPTNDFPAPDAGTDRLFFGSTLGYQDGSFIKMRSINLGYDVPSAVLKKAGILSLRVYVNATNPLILYSPLVSKGLGVDPEGNGYGGAVSAAGADVGVPTRQISVNLNNPPARQWLIGVNARF</sequence>
<accession>A0A8J2XQ41</accession>
<dbReference type="Gene3D" id="2.60.40.1120">
    <property type="entry name" value="Carboxypeptidase-like, regulatory domain"/>
    <property type="match status" value="1"/>
</dbReference>
<dbReference type="InterPro" id="IPR023996">
    <property type="entry name" value="TonB-dep_OMP_SusC/RagA"/>
</dbReference>
<dbReference type="NCBIfam" id="TIGR04057">
    <property type="entry name" value="SusC_RagA_signa"/>
    <property type="match status" value="1"/>
</dbReference>
<dbReference type="SUPFAM" id="SSF49464">
    <property type="entry name" value="Carboxypeptidase regulatory domain-like"/>
    <property type="match status" value="1"/>
</dbReference>
<dbReference type="Pfam" id="PF07715">
    <property type="entry name" value="Plug"/>
    <property type="match status" value="1"/>
</dbReference>
<dbReference type="InterPro" id="IPR023997">
    <property type="entry name" value="TonB-dep_OMP_SusC/RagA_CS"/>
</dbReference>
<keyword evidence="6 7" id="KW-0998">Cell outer membrane</keyword>
<proteinExistence type="inferred from homology"/>
<evidence type="ECO:0000256" key="6">
    <source>
        <dbReference type="ARBA" id="ARBA00023237"/>
    </source>
</evidence>
<comment type="caution">
    <text evidence="9">The sequence shown here is derived from an EMBL/GenBank/DDBJ whole genome shotgun (WGS) entry which is preliminary data.</text>
</comment>
<protein>
    <submittedName>
        <fullName evidence="9">SusC/RagA family TonB-linked outer membrane protein</fullName>
    </submittedName>
</protein>
<keyword evidence="10" id="KW-1185">Reference proteome</keyword>
<dbReference type="PROSITE" id="PS52016">
    <property type="entry name" value="TONB_DEPENDENT_REC_3"/>
    <property type="match status" value="1"/>
</dbReference>
<dbReference type="InterPro" id="IPR008969">
    <property type="entry name" value="CarboxyPept-like_regulatory"/>
</dbReference>
<keyword evidence="4 7" id="KW-0812">Transmembrane</keyword>
<evidence type="ECO:0000313" key="9">
    <source>
        <dbReference type="EMBL" id="GGA90604.1"/>
    </source>
</evidence>
<feature type="domain" description="TonB-dependent receptor plug" evidence="8">
    <location>
        <begin position="102"/>
        <end position="221"/>
    </location>
</feature>
<gene>
    <name evidence="9" type="ORF">GCM10011511_12330</name>
</gene>
<evidence type="ECO:0000259" key="8">
    <source>
        <dbReference type="Pfam" id="PF07715"/>
    </source>
</evidence>
<dbReference type="EMBL" id="BMJC01000001">
    <property type="protein sequence ID" value="GGA90604.1"/>
    <property type="molecule type" value="Genomic_DNA"/>
</dbReference>
<evidence type="ECO:0000256" key="1">
    <source>
        <dbReference type="ARBA" id="ARBA00004571"/>
    </source>
</evidence>
<comment type="similarity">
    <text evidence="7">Belongs to the TonB-dependent receptor family.</text>
</comment>
<dbReference type="InterPro" id="IPR036942">
    <property type="entry name" value="Beta-barrel_TonB_sf"/>
</dbReference>
<dbReference type="Proteomes" id="UP000607559">
    <property type="component" value="Unassembled WGS sequence"/>
</dbReference>
<dbReference type="InterPro" id="IPR012910">
    <property type="entry name" value="Plug_dom"/>
</dbReference>
<dbReference type="Pfam" id="PF13715">
    <property type="entry name" value="CarbopepD_reg_2"/>
    <property type="match status" value="1"/>
</dbReference>
<evidence type="ECO:0000256" key="4">
    <source>
        <dbReference type="ARBA" id="ARBA00022692"/>
    </source>
</evidence>
<organism evidence="9 10">
    <name type="scientific">Puia dinghuensis</name>
    <dbReference type="NCBI Taxonomy" id="1792502"/>
    <lineage>
        <taxon>Bacteria</taxon>
        <taxon>Pseudomonadati</taxon>
        <taxon>Bacteroidota</taxon>
        <taxon>Chitinophagia</taxon>
        <taxon>Chitinophagales</taxon>
        <taxon>Chitinophagaceae</taxon>
        <taxon>Puia</taxon>
    </lineage>
</organism>
<name>A0A8J2XQ41_9BACT</name>
<comment type="subcellular location">
    <subcellularLocation>
        <location evidence="1 7">Cell outer membrane</location>
        <topology evidence="1 7">Multi-pass membrane protein</topology>
    </subcellularLocation>
</comment>
<evidence type="ECO:0000256" key="2">
    <source>
        <dbReference type="ARBA" id="ARBA00022448"/>
    </source>
</evidence>
<reference evidence="9" key="1">
    <citation type="journal article" date="2014" name="Int. J. Syst. Evol. Microbiol.">
        <title>Complete genome sequence of Corynebacterium casei LMG S-19264T (=DSM 44701T), isolated from a smear-ripened cheese.</title>
        <authorList>
            <consortium name="US DOE Joint Genome Institute (JGI-PGF)"/>
            <person name="Walter F."/>
            <person name="Albersmeier A."/>
            <person name="Kalinowski J."/>
            <person name="Ruckert C."/>
        </authorList>
    </citation>
    <scope>NUCLEOTIDE SEQUENCE</scope>
    <source>
        <strain evidence="9">CGMCC 1.15448</strain>
    </source>
</reference>
<dbReference type="NCBIfam" id="TIGR04056">
    <property type="entry name" value="OMP_RagA_SusC"/>
    <property type="match status" value="1"/>
</dbReference>
<dbReference type="GO" id="GO:0009279">
    <property type="term" value="C:cell outer membrane"/>
    <property type="evidence" value="ECO:0007669"/>
    <property type="project" value="UniProtKB-SubCell"/>
</dbReference>
<evidence type="ECO:0000313" key="10">
    <source>
        <dbReference type="Proteomes" id="UP000607559"/>
    </source>
</evidence>
<evidence type="ECO:0000256" key="5">
    <source>
        <dbReference type="ARBA" id="ARBA00023136"/>
    </source>
</evidence>
<keyword evidence="2 7" id="KW-0813">Transport</keyword>
<dbReference type="SUPFAM" id="SSF56935">
    <property type="entry name" value="Porins"/>
    <property type="match status" value="1"/>
</dbReference>
<dbReference type="Gene3D" id="2.40.170.20">
    <property type="entry name" value="TonB-dependent receptor, beta-barrel domain"/>
    <property type="match status" value="1"/>
</dbReference>
<keyword evidence="3 7" id="KW-1134">Transmembrane beta strand</keyword>
<dbReference type="InterPro" id="IPR039426">
    <property type="entry name" value="TonB-dep_rcpt-like"/>
</dbReference>
<evidence type="ECO:0000256" key="7">
    <source>
        <dbReference type="PROSITE-ProRule" id="PRU01360"/>
    </source>
</evidence>